<organism evidence="1 2">
    <name type="scientific">Parapedobacter indicus</name>
    <dbReference type="NCBI Taxonomy" id="1477437"/>
    <lineage>
        <taxon>Bacteria</taxon>
        <taxon>Pseudomonadati</taxon>
        <taxon>Bacteroidota</taxon>
        <taxon>Sphingobacteriia</taxon>
        <taxon>Sphingobacteriales</taxon>
        <taxon>Sphingobacteriaceae</taxon>
        <taxon>Parapedobacter</taxon>
    </lineage>
</organism>
<dbReference type="STRING" id="1477437.SAMN05444682_101110"/>
<dbReference type="SUPFAM" id="SSF160419">
    <property type="entry name" value="YdfO-like"/>
    <property type="match status" value="1"/>
</dbReference>
<dbReference type="Pfam" id="PF07166">
    <property type="entry name" value="DUF1398"/>
    <property type="match status" value="1"/>
</dbReference>
<dbReference type="EMBL" id="FOQO01000001">
    <property type="protein sequence ID" value="SFH75936.1"/>
    <property type="molecule type" value="Genomic_DNA"/>
</dbReference>
<gene>
    <name evidence="1" type="ORF">SAMN05444682_101110</name>
</gene>
<evidence type="ECO:0000313" key="2">
    <source>
        <dbReference type="Proteomes" id="UP000198670"/>
    </source>
</evidence>
<reference evidence="1 2" key="1">
    <citation type="submission" date="2016-10" db="EMBL/GenBank/DDBJ databases">
        <authorList>
            <person name="de Groot N.N."/>
        </authorList>
    </citation>
    <scope>NUCLEOTIDE SEQUENCE [LARGE SCALE GENOMIC DNA]</scope>
    <source>
        <strain evidence="1 2">RK1</strain>
    </source>
</reference>
<dbReference type="InterPro" id="IPR009833">
    <property type="entry name" value="DUF1398"/>
</dbReference>
<evidence type="ECO:0000313" key="1">
    <source>
        <dbReference type="EMBL" id="SFH75936.1"/>
    </source>
</evidence>
<name>A0A1I3CNN2_9SPHI</name>
<dbReference type="Proteomes" id="UP000198670">
    <property type="component" value="Unassembled WGS sequence"/>
</dbReference>
<dbReference type="AlphaFoldDB" id="A0A1I3CNN2"/>
<protein>
    <submittedName>
        <fullName evidence="1">Uncharacterized conserved protein YbcV, DUF1398 family</fullName>
    </submittedName>
</protein>
<dbReference type="OrthoDB" id="1550456at2"/>
<dbReference type="RefSeq" id="WP_090624370.1">
    <property type="nucleotide sequence ID" value="NZ_FOQO01000001.1"/>
</dbReference>
<dbReference type="InterPro" id="IPR036696">
    <property type="entry name" value="YdfO-like_sf"/>
</dbReference>
<sequence length="132" mass="14960">MFTVEQIKTAHRKVKSGADFPAYIKEIKALGVTHYEAYVIDGHIDYHGGENHTVKIPAKYDPLVIADTAYGEQFKAELKAHQEGKTDFLTFIKMCAAVGIEKWQISMEKMTCTYYDKAGIEQLVEEIRMSVP</sequence>
<dbReference type="Gene3D" id="3.30.1810.10">
    <property type="entry name" value="YdfO-like"/>
    <property type="match status" value="1"/>
</dbReference>
<proteinExistence type="predicted"/>
<keyword evidence="2" id="KW-1185">Reference proteome</keyword>
<accession>A0A1I3CNN2</accession>